<evidence type="ECO:0000256" key="2">
    <source>
        <dbReference type="ARBA" id="ARBA00022884"/>
    </source>
</evidence>
<proteinExistence type="inferred from homology"/>
<dbReference type="AlphaFoldDB" id="A0A1G2ND82"/>
<evidence type="ECO:0000256" key="1">
    <source>
        <dbReference type="ARBA" id="ARBA00022490"/>
    </source>
</evidence>
<dbReference type="GO" id="GO:0070929">
    <property type="term" value="P:trans-translation"/>
    <property type="evidence" value="ECO:0007669"/>
    <property type="project" value="UniProtKB-UniRule"/>
</dbReference>
<reference evidence="5 6" key="1">
    <citation type="journal article" date="2016" name="Nat. Commun.">
        <title>Thousands of microbial genomes shed light on interconnected biogeochemical processes in an aquifer system.</title>
        <authorList>
            <person name="Anantharaman K."/>
            <person name="Brown C.T."/>
            <person name="Hug L.A."/>
            <person name="Sharon I."/>
            <person name="Castelle C.J."/>
            <person name="Probst A.J."/>
            <person name="Thomas B.C."/>
            <person name="Singh A."/>
            <person name="Wilkins M.J."/>
            <person name="Karaoz U."/>
            <person name="Brodie E.L."/>
            <person name="Williams K.H."/>
            <person name="Hubbard S.S."/>
            <person name="Banfield J.F."/>
        </authorList>
    </citation>
    <scope>NUCLEOTIDE SEQUENCE [LARGE SCALE GENOMIC DNA]</scope>
</reference>
<dbReference type="CDD" id="cd09294">
    <property type="entry name" value="SmpB"/>
    <property type="match status" value="1"/>
</dbReference>
<dbReference type="PANTHER" id="PTHR30308:SF2">
    <property type="entry name" value="SSRA-BINDING PROTEIN"/>
    <property type="match status" value="1"/>
</dbReference>
<dbReference type="InterPro" id="IPR023620">
    <property type="entry name" value="SmpB"/>
</dbReference>
<dbReference type="EMBL" id="MHRX01000033">
    <property type="protein sequence ID" value="OHA33302.1"/>
    <property type="molecule type" value="Genomic_DNA"/>
</dbReference>
<dbReference type="Gene3D" id="2.40.280.10">
    <property type="match status" value="1"/>
</dbReference>
<dbReference type="Pfam" id="PF01668">
    <property type="entry name" value="SmpB"/>
    <property type="match status" value="1"/>
</dbReference>
<dbReference type="HAMAP" id="MF_00023">
    <property type="entry name" value="SmpB"/>
    <property type="match status" value="1"/>
</dbReference>
<dbReference type="PANTHER" id="PTHR30308">
    <property type="entry name" value="TMRNA-BINDING COMPONENT OF TRANS-TRANSLATION TAGGING COMPLEX"/>
    <property type="match status" value="1"/>
</dbReference>
<comment type="function">
    <text evidence="3">Required for rescue of stalled ribosomes mediated by trans-translation. Binds to transfer-messenger RNA (tmRNA), required for stable association of tmRNA with ribosomes. tmRNA and SmpB together mimic tRNA shape, replacing the anticodon stem-loop with SmpB. tmRNA is encoded by the ssrA gene; the 2 termini fold to resemble tRNA(Ala) and it encodes a 'tag peptide', a short internal open reading frame. During trans-translation Ala-aminoacylated tmRNA acts like a tRNA, entering the A-site of stalled ribosomes, displacing the stalled mRNA. The ribosome then switches to translate the ORF on the tmRNA; the nascent peptide is terminated with the 'tag peptide' encoded by the tmRNA and targeted for degradation. The ribosome is freed to recommence translation, which seems to be the essential function of trans-translation.</text>
</comment>
<accession>A0A1G2ND82</accession>
<dbReference type="NCBIfam" id="TIGR00086">
    <property type="entry name" value="smpB"/>
    <property type="match status" value="1"/>
</dbReference>
<evidence type="ECO:0000256" key="3">
    <source>
        <dbReference type="HAMAP-Rule" id="MF_00023"/>
    </source>
</evidence>
<gene>
    <name evidence="3" type="primary">smpB</name>
    <name evidence="5" type="ORF">A2928_01720</name>
</gene>
<dbReference type="GO" id="GO:0005829">
    <property type="term" value="C:cytosol"/>
    <property type="evidence" value="ECO:0007669"/>
    <property type="project" value="TreeGrafter"/>
</dbReference>
<name>A0A1G2ND82_9BACT</name>
<protein>
    <recommendedName>
        <fullName evidence="3">SsrA-binding protein</fullName>
    </recommendedName>
    <alternativeName>
        <fullName evidence="3">Small protein B</fullName>
    </alternativeName>
</protein>
<dbReference type="SUPFAM" id="SSF74982">
    <property type="entry name" value="Small protein B (SmpB)"/>
    <property type="match status" value="1"/>
</dbReference>
<dbReference type="InterPro" id="IPR000037">
    <property type="entry name" value="SsrA-bd_prot"/>
</dbReference>
<dbReference type="STRING" id="1802319.A2928_01720"/>
<evidence type="ECO:0000256" key="4">
    <source>
        <dbReference type="SAM" id="MobiDB-lite"/>
    </source>
</evidence>
<dbReference type="InterPro" id="IPR020081">
    <property type="entry name" value="SsrA-bd_prot_CS"/>
</dbReference>
<evidence type="ECO:0000313" key="6">
    <source>
        <dbReference type="Proteomes" id="UP000176221"/>
    </source>
</evidence>
<dbReference type="PROSITE" id="PS01317">
    <property type="entry name" value="SSRP"/>
    <property type="match status" value="1"/>
</dbReference>
<sequence length="147" mass="17003">MSLIENKKAKLDYEILEQFEAGIELLGFEVKSLRERLGALAGAYAVIRGGEAFVTGMYIPPFQPNNTPKEYDPYRTRKLLLTKRDLLILLGIERQKGLTIVPISIYNKGRKLKVSLAVVKGRKKHDKREVLKKRQSERDIRREYSDR</sequence>
<dbReference type="NCBIfam" id="NF003843">
    <property type="entry name" value="PRK05422.1"/>
    <property type="match status" value="1"/>
</dbReference>
<dbReference type="GO" id="GO:0070930">
    <property type="term" value="P:trans-translation-dependent protein tagging"/>
    <property type="evidence" value="ECO:0007669"/>
    <property type="project" value="TreeGrafter"/>
</dbReference>
<organism evidence="5 6">
    <name type="scientific">Candidatus Taylorbacteria bacterium RIFCSPLOWO2_01_FULL_45_15b</name>
    <dbReference type="NCBI Taxonomy" id="1802319"/>
    <lineage>
        <taxon>Bacteria</taxon>
        <taxon>Candidatus Tayloriibacteriota</taxon>
    </lineage>
</organism>
<dbReference type="Proteomes" id="UP000176221">
    <property type="component" value="Unassembled WGS sequence"/>
</dbReference>
<evidence type="ECO:0000313" key="5">
    <source>
        <dbReference type="EMBL" id="OHA33302.1"/>
    </source>
</evidence>
<keyword evidence="2 3" id="KW-0694">RNA-binding</keyword>
<keyword evidence="1 3" id="KW-0963">Cytoplasm</keyword>
<dbReference type="GO" id="GO:0003723">
    <property type="term" value="F:RNA binding"/>
    <property type="evidence" value="ECO:0007669"/>
    <property type="project" value="UniProtKB-UniRule"/>
</dbReference>
<feature type="region of interest" description="Disordered" evidence="4">
    <location>
        <begin position="127"/>
        <end position="147"/>
    </location>
</feature>
<comment type="caution">
    <text evidence="5">The sequence shown here is derived from an EMBL/GenBank/DDBJ whole genome shotgun (WGS) entry which is preliminary data.</text>
</comment>
<comment type="subcellular location">
    <subcellularLocation>
        <location evidence="3">Cytoplasm</location>
    </subcellularLocation>
    <text evidence="3">The tmRNA-SmpB complex associates with stalled 70S ribosomes.</text>
</comment>
<comment type="similarity">
    <text evidence="3">Belongs to the SmpB family.</text>
</comment>